<dbReference type="STRING" id="69960.SAMN05421720_101654"/>
<dbReference type="Proteomes" id="UP000199412">
    <property type="component" value="Unassembled WGS sequence"/>
</dbReference>
<gene>
    <name evidence="2" type="ORF">SAMN05421720_101654</name>
</gene>
<dbReference type="InterPro" id="IPR052025">
    <property type="entry name" value="Xyloglucanase_GH74"/>
</dbReference>
<evidence type="ECO:0000313" key="3">
    <source>
        <dbReference type="Proteomes" id="UP000199412"/>
    </source>
</evidence>
<sequence>MSDEDDIALDEGTEEQDDSRIWALKPDDERARTEAERRALTDLDLDLVATGAYDRAADPAFADAQSAALTWAPRGPRNVGGRIRAMVQDPAHPDTFYAGSSQGGVWKTTNRGDTWTPLTGLVRANKEVAVPVGALGLCERSPQHLYVATGALIDNPTLTGIGLFYTDDGGDTFRRLVDETHGGNAFRRFSKVLVDPWEPRRAWCASEDGLFRTEPGVSANDPPQVQAIADTNNWAGFEITDVAIDFGGLNAATRPAKYTVYAAVKDDGVYRAIFDWATQTYDPVGGNTWNQVFNPFDHATDPDRILFALCASQPDRLYCVFSFFRRGVLASRVFRSDDSGATWNPTPANRRRTGVHRDGDQSFHAFVLEVCPRDPDVVVAGSVDLYASHNGGGSWAKIMDWEQYDLGDRAQHADQHEVLFERSQYNDSTAFTGADAGNPREIWVGNDGGVSQGQTDGANWRKRSHGILATQYYDIQVHPDFPFIRSAGFQDNGTWMGFGGPSWHHMGGGDGGGSAFYHGDIQRILLSWQGNVGDVFSLVDVRPETRPLPLPNRPRLEYRNSLPDVAGLGPTEHDGPFRITVANQTNRNRGFRHSGVFGGRVIHHPTTTPDFLVARAGAAYRSTDGIRFNRLTGAGANNPANLGGNDVTAIAYSPASPDTHWWIGTEGSADDARLFRTTDGGASWLRVDNSQMSYVADVSGHPTRAEVAAVALSRDADQVYVTPDSGATWHEIARSGTAPDNLPETPVTTVRFDPNSPNDLSQPQTLYVGTGAGVFVARDVDLSAPVPKGTWRHLNTGMPLVTVQDLHFVPVLAEDGSVARHLLLCATYGRGLYECALDGTPSVRLFMRSTVIDDGTTYQNTQAAVTVDPRIRMVTTDATEDLHWHRAFDLRVDSADNFDFGDSFDGAEFDERFRSGILNVGRRNRIFVQIHTAGFSTVDGIDLRLYFANAEPPAPGQDPQAPDLDAGFWDTFPAPPPDGSVWQLAGQATVDGVDPSTPRVVGLPWTPPGTLGQHAALLAVITHPDDDLTADGPGLVVDARADPSALSRTERRVALRVVGTDTALAVPDGLDDADLRLLAWGGRSTAIRIADGPLGDPEAALAGLPPDDPTLPATGGRHVYVAVGNRRQADIEVEVQLFAAPYPGFAVAADWTDLGRETFAVPAGERRFTPAGFALNDAGTMVPGPGYRALTLMALVEARTEDGARILEAMPDVSGVTDLASFWRLFGRHSGWHGGGSATLLAVRVTG</sequence>
<evidence type="ECO:0000313" key="2">
    <source>
        <dbReference type="EMBL" id="SDD82187.1"/>
    </source>
</evidence>
<dbReference type="GO" id="GO:0010411">
    <property type="term" value="P:xyloglucan metabolic process"/>
    <property type="evidence" value="ECO:0007669"/>
    <property type="project" value="TreeGrafter"/>
</dbReference>
<feature type="region of interest" description="Disordered" evidence="1">
    <location>
        <begin position="1"/>
        <end position="33"/>
    </location>
</feature>
<evidence type="ECO:0000256" key="1">
    <source>
        <dbReference type="SAM" id="MobiDB-lite"/>
    </source>
</evidence>
<dbReference type="InterPro" id="IPR036278">
    <property type="entry name" value="Sialidase_sf"/>
</dbReference>
<organism evidence="2 3">
    <name type="scientific">Rhodospira trueperi</name>
    <dbReference type="NCBI Taxonomy" id="69960"/>
    <lineage>
        <taxon>Bacteria</taxon>
        <taxon>Pseudomonadati</taxon>
        <taxon>Pseudomonadota</taxon>
        <taxon>Alphaproteobacteria</taxon>
        <taxon>Rhodospirillales</taxon>
        <taxon>Rhodospirillaceae</taxon>
        <taxon>Rhodospira</taxon>
    </lineage>
</organism>
<feature type="compositionally biased region" description="Acidic residues" evidence="1">
    <location>
        <begin position="1"/>
        <end position="17"/>
    </location>
</feature>
<protein>
    <recommendedName>
        <fullName evidence="4">Sortilin, neurotensin receptor 3</fullName>
    </recommendedName>
</protein>
<dbReference type="SUPFAM" id="SSF50939">
    <property type="entry name" value="Sialidases"/>
    <property type="match status" value="1"/>
</dbReference>
<dbReference type="SUPFAM" id="SSF110296">
    <property type="entry name" value="Oligoxyloglucan reducing end-specific cellobiohydrolase"/>
    <property type="match status" value="1"/>
</dbReference>
<dbReference type="EMBL" id="FNAP01000001">
    <property type="protein sequence ID" value="SDD82187.1"/>
    <property type="molecule type" value="Genomic_DNA"/>
</dbReference>
<dbReference type="OrthoDB" id="9764804at2"/>
<dbReference type="AlphaFoldDB" id="A0A1G6XXM5"/>
<accession>A0A1G6XXM5</accession>
<dbReference type="PANTHER" id="PTHR43739:SF5">
    <property type="entry name" value="EXO-ALPHA-SIALIDASE"/>
    <property type="match status" value="1"/>
</dbReference>
<evidence type="ECO:0008006" key="4">
    <source>
        <dbReference type="Google" id="ProtNLM"/>
    </source>
</evidence>
<name>A0A1G6XXM5_9PROT</name>
<dbReference type="Gene3D" id="2.130.10.10">
    <property type="entry name" value="YVTN repeat-like/Quinoprotein amine dehydrogenase"/>
    <property type="match status" value="3"/>
</dbReference>
<dbReference type="RefSeq" id="WP_092781920.1">
    <property type="nucleotide sequence ID" value="NZ_FNAP01000001.1"/>
</dbReference>
<dbReference type="PANTHER" id="PTHR43739">
    <property type="entry name" value="XYLOGLUCANASE (EUROFUNG)"/>
    <property type="match status" value="1"/>
</dbReference>
<dbReference type="InterPro" id="IPR015943">
    <property type="entry name" value="WD40/YVTN_repeat-like_dom_sf"/>
</dbReference>
<reference evidence="2 3" key="1">
    <citation type="submission" date="2016-10" db="EMBL/GenBank/DDBJ databases">
        <authorList>
            <person name="de Groot N.N."/>
        </authorList>
    </citation>
    <scope>NUCLEOTIDE SEQUENCE [LARGE SCALE GENOMIC DNA]</scope>
    <source>
        <strain evidence="2 3">ATCC 700224</strain>
    </source>
</reference>
<proteinExistence type="predicted"/>
<keyword evidence="3" id="KW-1185">Reference proteome</keyword>